<dbReference type="AlphaFoldDB" id="A0A553NFP9"/>
<name>A0A553NFP9_TIGCA</name>
<dbReference type="PANTHER" id="PTHR13292">
    <property type="entry name" value="AUTOPHAGY-RELATED PROTEIN 101"/>
    <property type="match status" value="1"/>
</dbReference>
<evidence type="ECO:0000256" key="2">
    <source>
        <dbReference type="ARBA" id="ARBA00018874"/>
    </source>
</evidence>
<reference evidence="4 5" key="1">
    <citation type="journal article" date="2018" name="Nat. Ecol. Evol.">
        <title>Genomic signatures of mitonuclear coevolution across populations of Tigriopus californicus.</title>
        <authorList>
            <person name="Barreto F.S."/>
            <person name="Watson E.T."/>
            <person name="Lima T.G."/>
            <person name="Willett C.S."/>
            <person name="Edmands S."/>
            <person name="Li W."/>
            <person name="Burton R.S."/>
        </authorList>
    </citation>
    <scope>NUCLEOTIDE SEQUENCE [LARGE SCALE GENOMIC DNA]</scope>
    <source>
        <strain evidence="4 5">San Diego</strain>
    </source>
</reference>
<dbReference type="GO" id="GO:0000045">
    <property type="term" value="P:autophagosome assembly"/>
    <property type="evidence" value="ECO:0007669"/>
    <property type="project" value="TreeGrafter"/>
</dbReference>
<proteinExistence type="inferred from homology"/>
<evidence type="ECO:0000256" key="3">
    <source>
        <dbReference type="ARBA" id="ARBA00023006"/>
    </source>
</evidence>
<dbReference type="GO" id="GO:0019901">
    <property type="term" value="F:protein kinase binding"/>
    <property type="evidence" value="ECO:0007669"/>
    <property type="project" value="TreeGrafter"/>
</dbReference>
<comment type="similarity">
    <text evidence="1">Belongs to the ATG101 family.</text>
</comment>
<dbReference type="OrthoDB" id="10259639at2759"/>
<dbReference type="Pfam" id="PF07855">
    <property type="entry name" value="ATG101"/>
    <property type="match status" value="1"/>
</dbReference>
<dbReference type="EMBL" id="VCGU01000458">
    <property type="protein sequence ID" value="TRY64282.1"/>
    <property type="molecule type" value="Genomic_DNA"/>
</dbReference>
<evidence type="ECO:0000313" key="5">
    <source>
        <dbReference type="Proteomes" id="UP000318571"/>
    </source>
</evidence>
<keyword evidence="3" id="KW-0072">Autophagy</keyword>
<sequence>MNARSQNFEISLEPRQLEEAVLSLFHSVLFHRTVGKFHYTNESSFTIGNLGFEDVDCDFIDHTYLKAQSVGLDRALKQEVAAFSSDLKREGVNSGQVSLEFYQKRPKLFMAADCIPWEVWTLRTELVNFTSEQDRQRWSEKVGEILSEKVRYIAEVMNRNDFVPKMTTQDYLDLIFDTRYPDCQPYLFKVSYTTAGPGHPSSVGHTFRRLIKDTLAI</sequence>
<protein>
    <recommendedName>
        <fullName evidence="2">Autophagy-related protein 101</fullName>
    </recommendedName>
</protein>
<keyword evidence="5" id="KW-1185">Reference proteome</keyword>
<comment type="caution">
    <text evidence="4">The sequence shown here is derived from an EMBL/GenBank/DDBJ whole genome shotgun (WGS) entry which is preliminary data.</text>
</comment>
<dbReference type="OMA" id="TMNCRSE"/>
<evidence type="ECO:0000313" key="4">
    <source>
        <dbReference type="EMBL" id="TRY64282.1"/>
    </source>
</evidence>
<dbReference type="Proteomes" id="UP000318571">
    <property type="component" value="Chromosome 10"/>
</dbReference>
<gene>
    <name evidence="4" type="ORF">TCAL_01834</name>
</gene>
<dbReference type="InterPro" id="IPR012445">
    <property type="entry name" value="ATG101"/>
</dbReference>
<evidence type="ECO:0000256" key="1">
    <source>
        <dbReference type="ARBA" id="ARBA00007130"/>
    </source>
</evidence>
<dbReference type="GO" id="GO:1990316">
    <property type="term" value="C:Atg1/ULK1 kinase complex"/>
    <property type="evidence" value="ECO:0007669"/>
    <property type="project" value="TreeGrafter"/>
</dbReference>
<dbReference type="STRING" id="6832.A0A553NFP9"/>
<accession>A0A553NFP9</accession>
<dbReference type="GO" id="GO:0000407">
    <property type="term" value="C:phagophore assembly site"/>
    <property type="evidence" value="ECO:0007669"/>
    <property type="project" value="TreeGrafter"/>
</dbReference>
<organism evidence="4 5">
    <name type="scientific">Tigriopus californicus</name>
    <name type="common">Marine copepod</name>
    <dbReference type="NCBI Taxonomy" id="6832"/>
    <lineage>
        <taxon>Eukaryota</taxon>
        <taxon>Metazoa</taxon>
        <taxon>Ecdysozoa</taxon>
        <taxon>Arthropoda</taxon>
        <taxon>Crustacea</taxon>
        <taxon>Multicrustacea</taxon>
        <taxon>Hexanauplia</taxon>
        <taxon>Copepoda</taxon>
        <taxon>Harpacticoida</taxon>
        <taxon>Harpacticidae</taxon>
        <taxon>Tigriopus</taxon>
    </lineage>
</organism>
<dbReference type="PANTHER" id="PTHR13292:SF0">
    <property type="entry name" value="AUTOPHAGY-RELATED PROTEIN 101"/>
    <property type="match status" value="1"/>
</dbReference>